<sequence>QKIIYAGANDGMLHAINSDTGEEEWAFVPPFIAAKIPTITSVNLNGKVGNHNGGGSNAIFGVDGSPVIHDMYYKGRGPDGTLDADKKWHTVMIIPYGRGGAGFSVLDVTHPIIEPGKGPVHLFSVYNDVINNKVWFVDHEGTRASFAYLGTSFQLSHSLEGEKASNNERVAANNDPSTIDDIYTCQTNTDSGGSFISSGTNSCYKGRIWSFNPATSRIFETADLKITQSLSTGDVELNPNTDFTVDTSCSTSLCINFTKDKFFTASRSESSTAESSRINIKIINDDKAGVIMSKYDYSKLGETWSTPRVFRLPNDGAGDFDINDDIYTLILPGGMGVSGIGSTVYLIDLEDIDTIPGSESTSGHTGKIIKKIKIEDTLFEDGGSNIANSIPASPIVITPDIGHGITWKGALAYIGDLEGKITKINLTNINDSSFDIYDQTTLFSLNSSTENGRYLYHMLDAGIGHDTRQLWLFGGTGN</sequence>
<keyword evidence="1" id="KW-0479">Metal-binding</keyword>
<keyword evidence="2" id="KW-0106">Calcium</keyword>
<evidence type="ECO:0000313" key="4">
    <source>
        <dbReference type="EMBL" id="SVB81957.1"/>
    </source>
</evidence>
<dbReference type="AlphaFoldDB" id="A0A382H4V1"/>
<feature type="non-terminal residue" evidence="4">
    <location>
        <position position="1"/>
    </location>
</feature>
<feature type="domain" description="PilY1 beta-propeller" evidence="3">
    <location>
        <begin position="4"/>
        <end position="110"/>
    </location>
</feature>
<proteinExistence type="predicted"/>
<protein>
    <recommendedName>
        <fullName evidence="3">PilY1 beta-propeller domain-containing protein</fullName>
    </recommendedName>
</protein>
<organism evidence="4">
    <name type="scientific">marine metagenome</name>
    <dbReference type="NCBI Taxonomy" id="408172"/>
    <lineage>
        <taxon>unclassified sequences</taxon>
        <taxon>metagenomes</taxon>
        <taxon>ecological metagenomes</taxon>
    </lineage>
</organism>
<gene>
    <name evidence="4" type="ORF">METZ01_LOCUS234811</name>
</gene>
<reference evidence="4" key="1">
    <citation type="submission" date="2018-05" db="EMBL/GenBank/DDBJ databases">
        <authorList>
            <person name="Lanie J.A."/>
            <person name="Ng W.-L."/>
            <person name="Kazmierczak K.M."/>
            <person name="Andrzejewski T.M."/>
            <person name="Davidsen T.M."/>
            <person name="Wayne K.J."/>
            <person name="Tettelin H."/>
            <person name="Glass J.I."/>
            <person name="Rusch D."/>
            <person name="Podicherti R."/>
            <person name="Tsui H.-C.T."/>
            <person name="Winkler M.E."/>
        </authorList>
    </citation>
    <scope>NUCLEOTIDE SEQUENCE</scope>
</reference>
<evidence type="ECO:0000259" key="3">
    <source>
        <dbReference type="Pfam" id="PF05567"/>
    </source>
</evidence>
<feature type="non-terminal residue" evidence="4">
    <location>
        <position position="478"/>
    </location>
</feature>
<dbReference type="GO" id="GO:0046872">
    <property type="term" value="F:metal ion binding"/>
    <property type="evidence" value="ECO:0007669"/>
    <property type="project" value="UniProtKB-KW"/>
</dbReference>
<evidence type="ECO:0000256" key="2">
    <source>
        <dbReference type="ARBA" id="ARBA00022837"/>
    </source>
</evidence>
<dbReference type="InterPro" id="IPR008707">
    <property type="entry name" value="B-propeller_PilY1"/>
</dbReference>
<name>A0A382H4V1_9ZZZZ</name>
<evidence type="ECO:0000256" key="1">
    <source>
        <dbReference type="ARBA" id="ARBA00022723"/>
    </source>
</evidence>
<accession>A0A382H4V1</accession>
<dbReference type="EMBL" id="UINC01059019">
    <property type="protein sequence ID" value="SVB81957.1"/>
    <property type="molecule type" value="Genomic_DNA"/>
</dbReference>
<dbReference type="Pfam" id="PF05567">
    <property type="entry name" value="T4P_PilY1"/>
    <property type="match status" value="1"/>
</dbReference>